<dbReference type="PANTHER" id="PTHR30195">
    <property type="entry name" value="TYPE I SITE-SPECIFIC DEOXYRIBONUCLEASE PROTEIN SUBUNIT M AND R"/>
    <property type="match status" value="1"/>
</dbReference>
<dbReference type="InterPro" id="IPR051268">
    <property type="entry name" value="Type-I_R_enzyme_R_subunit"/>
</dbReference>
<evidence type="ECO:0000256" key="5">
    <source>
        <dbReference type="ARBA" id="ARBA00022747"/>
    </source>
</evidence>
<dbReference type="OrthoDB" id="9758243at2"/>
<dbReference type="CDD" id="cd18800">
    <property type="entry name" value="SF2_C_EcoR124I-like"/>
    <property type="match status" value="1"/>
</dbReference>
<keyword evidence="5 10" id="KW-0680">Restriction system</keyword>
<dbReference type="PROSITE" id="PS51192">
    <property type="entry name" value="HELICASE_ATP_BIND_1"/>
    <property type="match status" value="1"/>
</dbReference>
<dbReference type="Proteomes" id="UP000318017">
    <property type="component" value="Chromosome"/>
</dbReference>
<dbReference type="CDD" id="cd18030">
    <property type="entry name" value="DEXHc_RE_I_HsdR"/>
    <property type="match status" value="1"/>
</dbReference>
<dbReference type="Pfam" id="PF04313">
    <property type="entry name" value="HSDR_N"/>
    <property type="match status" value="1"/>
</dbReference>
<keyword evidence="4 10" id="KW-0547">Nucleotide-binding</keyword>
<evidence type="ECO:0000256" key="4">
    <source>
        <dbReference type="ARBA" id="ARBA00022741"/>
    </source>
</evidence>
<accession>A0A518GFK1</accession>
<dbReference type="InterPro" id="IPR055180">
    <property type="entry name" value="HsdR_RecA-like_helicase_dom_2"/>
</dbReference>
<dbReference type="SMART" id="SM00487">
    <property type="entry name" value="DEXDc"/>
    <property type="match status" value="1"/>
</dbReference>
<dbReference type="REBASE" id="356628">
    <property type="entry name" value="Pba31aORF57570P"/>
</dbReference>
<protein>
    <recommendedName>
        <fullName evidence="10">Type I restriction enzyme endonuclease subunit</fullName>
        <shortName evidence="10">R protein</shortName>
        <ecNumber evidence="10">3.1.21.3</ecNumber>
    </recommendedName>
</protein>
<organism evidence="12 13">
    <name type="scientific">Aureliella helgolandensis</name>
    <dbReference type="NCBI Taxonomy" id="2527968"/>
    <lineage>
        <taxon>Bacteria</taxon>
        <taxon>Pseudomonadati</taxon>
        <taxon>Planctomycetota</taxon>
        <taxon>Planctomycetia</taxon>
        <taxon>Pirellulales</taxon>
        <taxon>Pirellulaceae</taxon>
        <taxon>Aureliella</taxon>
    </lineage>
</organism>
<keyword evidence="8 10" id="KW-0067">ATP-binding</keyword>
<dbReference type="PANTHER" id="PTHR30195:SF15">
    <property type="entry name" value="TYPE I RESTRICTION ENZYME HINDI ENDONUCLEASE SUBUNIT"/>
    <property type="match status" value="1"/>
</dbReference>
<keyword evidence="3" id="KW-0540">Nuclease</keyword>
<evidence type="ECO:0000256" key="9">
    <source>
        <dbReference type="ARBA" id="ARBA00023125"/>
    </source>
</evidence>
<dbReference type="Pfam" id="PF22679">
    <property type="entry name" value="T1R_D3-like"/>
    <property type="match status" value="1"/>
</dbReference>
<evidence type="ECO:0000256" key="7">
    <source>
        <dbReference type="ARBA" id="ARBA00022801"/>
    </source>
</evidence>
<comment type="function">
    <text evidence="10">Subunit R is required for both nuclease and ATPase activities, but not for modification.</text>
</comment>
<dbReference type="Pfam" id="PF18766">
    <property type="entry name" value="SWI2_SNF2"/>
    <property type="match status" value="1"/>
</dbReference>
<dbReference type="InterPro" id="IPR007409">
    <property type="entry name" value="Restrct_endonuc_type1_HsdR_N"/>
</dbReference>
<proteinExistence type="inferred from homology"/>
<evidence type="ECO:0000256" key="6">
    <source>
        <dbReference type="ARBA" id="ARBA00022759"/>
    </source>
</evidence>
<dbReference type="InterPro" id="IPR014001">
    <property type="entry name" value="Helicase_ATP-bd"/>
</dbReference>
<dbReference type="AlphaFoldDB" id="A0A518GFK1"/>
<dbReference type="InterPro" id="IPR004473">
    <property type="entry name" value="Restrct_endonuc_typeI_HsdR"/>
</dbReference>
<dbReference type="GO" id="GO:0009307">
    <property type="term" value="P:DNA restriction-modification system"/>
    <property type="evidence" value="ECO:0007669"/>
    <property type="project" value="UniProtKB-KW"/>
</dbReference>
<evidence type="ECO:0000256" key="3">
    <source>
        <dbReference type="ARBA" id="ARBA00022722"/>
    </source>
</evidence>
<evidence type="ECO:0000259" key="11">
    <source>
        <dbReference type="PROSITE" id="PS51192"/>
    </source>
</evidence>
<dbReference type="Gene3D" id="3.40.50.300">
    <property type="entry name" value="P-loop containing nucleotide triphosphate hydrolases"/>
    <property type="match status" value="2"/>
</dbReference>
<evidence type="ECO:0000256" key="1">
    <source>
        <dbReference type="ARBA" id="ARBA00000851"/>
    </source>
</evidence>
<keyword evidence="13" id="KW-1185">Reference proteome</keyword>
<evidence type="ECO:0000256" key="8">
    <source>
        <dbReference type="ARBA" id="ARBA00022840"/>
    </source>
</evidence>
<evidence type="ECO:0000256" key="2">
    <source>
        <dbReference type="ARBA" id="ARBA00008598"/>
    </source>
</evidence>
<dbReference type="NCBIfam" id="TIGR00348">
    <property type="entry name" value="hsdR"/>
    <property type="match status" value="1"/>
</dbReference>
<name>A0A518GFK1_9BACT</name>
<sequence>MTFSEANTVEQMILDACRGLGWQFVQGTQLPRQVADVFVESKLRDALIRLNPEIAAQSDRADEIIYKLRAITLSVQIDGLVRSNEAFAEWMRNDKTMPLGARGEHTTVRLIDFDNPANNELIVCNQWTYKVGKLEKRFDIVLLMNGLPVVVGEAKTPVRPAVTWVDGASQIHDDYEQSVPAMFVPNIFSFASDGRAYRYGSIRMPLTIWGPWRVDSQPDQAGGVHEKPEDFAKSSLPKTDAAFEKGSLADVRKTVESMLRPEVVLDILQNFTVFATDKKHRRIKIICRYQQYEGTNLIVQRVIEGRIKKGLIWHFQGSGKSLLMVFTAQKLRMHPKLGNPTVLIVVDRIDLDTQITATFNAADVPNMIKAESRSELQQLLAKDVRKIIITTIHKFGEADGELNARDNIIALVDEAHRTQEGDLGRKMREALPNTFLFGLTGTPINRADKNTFYAFGADEDKSGYLTRYSFQESIRDGATLPLHFEAPDVKLRIDQAAIDEAYAKITGELSEQDRDDLGKRAAKMAVLVKSPERVDGICEHIVNHFQSKVDPNGFKGMVVTFDRQCCDLYKKAIDRITEAPDISAVVMSVNSGETQYDDYRLDRDAEEKLLDRFRDPTDPLKLLIVTSKLLTGFDAPILQAQYLDKPMKDHNLLQTICRTNRVADGKSHGLIVDYIGIFDDVAKALAFDEKAVQSVITNLDELKAELPEKVKVCLAFFPNVDRTLDGYEGLLLAQDCLPDNETRDKFAGEFSVLARLWEALSPDSCLTPHEVDYRWLGQVYESVKPASGNGRLLWHALGAKTIELIHDNTHLESVTDDLDALVMDADLIEAVEEAKGRARKIALQLVARLRKHAGDPKFVELGERLEKLKERHDQGLDDSRKFLKEILRLAQDVVQAERQTPPEVVQDQGKAALTELFEEIRNDKTPIVVEKIVADIDDIVRVVRFDGWQDTSAGQREVKKALRSTLLKYKLHGDQELFDRAHGYIEQYY</sequence>
<dbReference type="EC" id="3.1.21.3" evidence="10"/>
<comment type="catalytic activity">
    <reaction evidence="1 10">
        <text>Endonucleolytic cleavage of DNA to give random double-stranded fragments with terminal 5'-phosphates, ATP is simultaneously hydrolyzed.</text>
        <dbReference type="EC" id="3.1.21.3"/>
    </reaction>
</comment>
<evidence type="ECO:0000256" key="10">
    <source>
        <dbReference type="RuleBase" id="RU364115"/>
    </source>
</evidence>
<dbReference type="RefSeq" id="WP_145084665.1">
    <property type="nucleotide sequence ID" value="NZ_CP036298.1"/>
</dbReference>
<keyword evidence="6" id="KW-0255">Endonuclease</keyword>
<dbReference type="CDD" id="cd22332">
    <property type="entry name" value="HsdR_N"/>
    <property type="match status" value="1"/>
</dbReference>
<evidence type="ECO:0000313" key="13">
    <source>
        <dbReference type="Proteomes" id="UP000318017"/>
    </source>
</evidence>
<comment type="similarity">
    <text evidence="2 10">Belongs to the HsdR family.</text>
</comment>
<dbReference type="GO" id="GO:0003677">
    <property type="term" value="F:DNA binding"/>
    <property type="evidence" value="ECO:0007669"/>
    <property type="project" value="UniProtKB-KW"/>
</dbReference>
<evidence type="ECO:0000313" key="12">
    <source>
        <dbReference type="EMBL" id="QDV27373.1"/>
    </source>
</evidence>
<dbReference type="EMBL" id="CP036298">
    <property type="protein sequence ID" value="QDV27373.1"/>
    <property type="molecule type" value="Genomic_DNA"/>
</dbReference>
<dbReference type="KEGG" id="ahel:Q31a_57620"/>
<keyword evidence="9 10" id="KW-0238">DNA-binding</keyword>
<dbReference type="InterPro" id="IPR027417">
    <property type="entry name" value="P-loop_NTPase"/>
</dbReference>
<comment type="subunit">
    <text evidence="10">The type I restriction/modification system is composed of three polypeptides R, M and S.</text>
</comment>
<dbReference type="SUPFAM" id="SSF52540">
    <property type="entry name" value="P-loop containing nucleoside triphosphate hydrolases"/>
    <property type="match status" value="2"/>
</dbReference>
<reference evidence="12 13" key="1">
    <citation type="submission" date="2019-02" db="EMBL/GenBank/DDBJ databases">
        <title>Deep-cultivation of Planctomycetes and their phenomic and genomic characterization uncovers novel biology.</title>
        <authorList>
            <person name="Wiegand S."/>
            <person name="Jogler M."/>
            <person name="Boedeker C."/>
            <person name="Pinto D."/>
            <person name="Vollmers J."/>
            <person name="Rivas-Marin E."/>
            <person name="Kohn T."/>
            <person name="Peeters S.H."/>
            <person name="Heuer A."/>
            <person name="Rast P."/>
            <person name="Oberbeckmann S."/>
            <person name="Bunk B."/>
            <person name="Jeske O."/>
            <person name="Meyerdierks A."/>
            <person name="Storesund J.E."/>
            <person name="Kallscheuer N."/>
            <person name="Luecker S."/>
            <person name="Lage O.M."/>
            <person name="Pohl T."/>
            <person name="Merkel B.J."/>
            <person name="Hornburger P."/>
            <person name="Mueller R.-W."/>
            <person name="Bruemmer F."/>
            <person name="Labrenz M."/>
            <person name="Spormann A.M."/>
            <person name="Op den Camp H."/>
            <person name="Overmann J."/>
            <person name="Amann R."/>
            <person name="Jetten M.S.M."/>
            <person name="Mascher T."/>
            <person name="Medema M.H."/>
            <person name="Devos D.P."/>
            <person name="Kaster A.-K."/>
            <person name="Ovreas L."/>
            <person name="Rohde M."/>
            <person name="Galperin M.Y."/>
            <person name="Jogler C."/>
        </authorList>
    </citation>
    <scope>NUCLEOTIDE SEQUENCE [LARGE SCALE GENOMIC DNA]</scope>
    <source>
        <strain evidence="12 13">Q31a</strain>
    </source>
</reference>
<keyword evidence="7 10" id="KW-0378">Hydrolase</keyword>
<dbReference type="GO" id="GO:0005524">
    <property type="term" value="F:ATP binding"/>
    <property type="evidence" value="ECO:0007669"/>
    <property type="project" value="UniProtKB-KW"/>
</dbReference>
<dbReference type="Gene3D" id="3.90.1570.50">
    <property type="match status" value="1"/>
</dbReference>
<dbReference type="GO" id="GO:0009035">
    <property type="term" value="F:type I site-specific deoxyribonuclease activity"/>
    <property type="evidence" value="ECO:0007669"/>
    <property type="project" value="UniProtKB-EC"/>
</dbReference>
<gene>
    <name evidence="12" type="primary">hsdR_2</name>
    <name evidence="12" type="ORF">Q31a_57620</name>
</gene>
<dbReference type="InterPro" id="IPR040980">
    <property type="entry name" value="SWI2_SNF2"/>
</dbReference>
<feature type="domain" description="Helicase ATP-binding" evidence="11">
    <location>
        <begin position="301"/>
        <end position="461"/>
    </location>
</feature>